<evidence type="ECO:0000313" key="1">
    <source>
        <dbReference type="EMBL" id="WXG70199.1"/>
    </source>
</evidence>
<keyword evidence="2" id="KW-1185">Reference proteome</keyword>
<name>A0ABZ2PME9_9NOCA</name>
<dbReference type="Proteomes" id="UP001432000">
    <property type="component" value="Chromosome"/>
</dbReference>
<gene>
    <name evidence="1" type="ORF">WDS16_06670</name>
</gene>
<accession>A0ABZ2PME9</accession>
<proteinExistence type="predicted"/>
<dbReference type="RefSeq" id="WP_338891446.1">
    <property type="nucleotide sequence ID" value="NZ_CP147846.1"/>
</dbReference>
<protein>
    <submittedName>
        <fullName evidence="1">Uncharacterized protein</fullName>
    </submittedName>
</protein>
<reference evidence="1 2" key="1">
    <citation type="submission" date="2024-03" db="EMBL/GenBank/DDBJ databases">
        <title>Natural products discovery in diverse microorganisms through a two-stage MS feature dereplication strategy.</title>
        <authorList>
            <person name="Zhang R."/>
        </authorList>
    </citation>
    <scope>NUCLEOTIDE SEQUENCE [LARGE SCALE GENOMIC DNA]</scope>
    <source>
        <strain evidence="1 2">18930</strain>
    </source>
</reference>
<dbReference type="EMBL" id="CP147846">
    <property type="protein sequence ID" value="WXG70199.1"/>
    <property type="molecule type" value="Genomic_DNA"/>
</dbReference>
<sequence>MVFSSEFSPVVEFTDEVVTVTLSDSQALTFTREEWDTLLEEVRIGFDLHQDEMATVDAMIEDLLIARLPDTVPAEMSQGR</sequence>
<evidence type="ECO:0000313" key="2">
    <source>
        <dbReference type="Proteomes" id="UP001432000"/>
    </source>
</evidence>
<organism evidence="1 2">
    <name type="scientific">Rhodococcus sovatensis</name>
    <dbReference type="NCBI Taxonomy" id="1805840"/>
    <lineage>
        <taxon>Bacteria</taxon>
        <taxon>Bacillati</taxon>
        <taxon>Actinomycetota</taxon>
        <taxon>Actinomycetes</taxon>
        <taxon>Mycobacteriales</taxon>
        <taxon>Nocardiaceae</taxon>
        <taxon>Rhodococcus</taxon>
    </lineage>
</organism>